<proteinExistence type="predicted"/>
<accession>A0ABV6PCU7</accession>
<keyword evidence="3" id="KW-1185">Reference proteome</keyword>
<comment type="caution">
    <text evidence="2">The sequence shown here is derived from an EMBL/GenBank/DDBJ whole genome shotgun (WGS) entry which is preliminary data.</text>
</comment>
<dbReference type="RefSeq" id="WP_377460518.1">
    <property type="nucleotide sequence ID" value="NZ_JBHLUB010000032.1"/>
</dbReference>
<reference evidence="2 3" key="1">
    <citation type="submission" date="2024-09" db="EMBL/GenBank/DDBJ databases">
        <authorList>
            <person name="Sun Q."/>
            <person name="Mori K."/>
        </authorList>
    </citation>
    <scope>NUCLEOTIDE SEQUENCE [LARGE SCALE GENOMIC DNA]</scope>
    <source>
        <strain evidence="2 3">NCAIM B.02604</strain>
    </source>
</reference>
<evidence type="ECO:0000259" key="1">
    <source>
        <dbReference type="Pfam" id="PF07179"/>
    </source>
</evidence>
<dbReference type="InterPro" id="IPR009839">
    <property type="entry name" value="SseB_N"/>
</dbReference>
<evidence type="ECO:0000313" key="3">
    <source>
        <dbReference type="Proteomes" id="UP001589862"/>
    </source>
</evidence>
<sequence>MTESTNETSKNPEFTPQTDLDHVMWQGRTDPNMEQVPLKIIEAFLNEKRVFFLSPNPVNQSTAEQKVEPLTLAGKNEEPVIAIFTHITHVPQEYLAITPHAVGVPGGAVVTSLKNGGIIINPGTPVAFEISAKGVESIRNDFLSDKPAEN</sequence>
<organism evidence="2 3">
    <name type="scientific">Micrococcoides hystricis</name>
    <dbReference type="NCBI Taxonomy" id="1572761"/>
    <lineage>
        <taxon>Bacteria</taxon>
        <taxon>Bacillati</taxon>
        <taxon>Actinomycetota</taxon>
        <taxon>Actinomycetes</taxon>
        <taxon>Micrococcales</taxon>
        <taxon>Micrococcaceae</taxon>
        <taxon>Micrococcoides</taxon>
    </lineage>
</organism>
<name>A0ABV6PCU7_9MICC</name>
<feature type="domain" description="SseB protein N-terminal" evidence="1">
    <location>
        <begin position="47"/>
        <end position="136"/>
    </location>
</feature>
<dbReference type="Pfam" id="PF07179">
    <property type="entry name" value="SseB"/>
    <property type="match status" value="1"/>
</dbReference>
<gene>
    <name evidence="2" type="ORF">ACFFFR_11285</name>
</gene>
<dbReference type="Proteomes" id="UP001589862">
    <property type="component" value="Unassembled WGS sequence"/>
</dbReference>
<protein>
    <submittedName>
        <fullName evidence="2">SseB family protein</fullName>
    </submittedName>
</protein>
<dbReference type="EMBL" id="JBHLUB010000032">
    <property type="protein sequence ID" value="MFC0582950.1"/>
    <property type="molecule type" value="Genomic_DNA"/>
</dbReference>
<evidence type="ECO:0000313" key="2">
    <source>
        <dbReference type="EMBL" id="MFC0582950.1"/>
    </source>
</evidence>